<dbReference type="Gene3D" id="1.10.3720.10">
    <property type="entry name" value="MetI-like"/>
    <property type="match status" value="1"/>
</dbReference>
<evidence type="ECO:0000256" key="6">
    <source>
        <dbReference type="ARBA" id="ARBA00023136"/>
    </source>
</evidence>
<organism evidence="9 10">
    <name type="scientific">Hungatella hathewayi</name>
    <dbReference type="NCBI Taxonomy" id="154046"/>
    <lineage>
        <taxon>Bacteria</taxon>
        <taxon>Bacillati</taxon>
        <taxon>Bacillota</taxon>
        <taxon>Clostridia</taxon>
        <taxon>Lachnospirales</taxon>
        <taxon>Lachnospiraceae</taxon>
        <taxon>Hungatella</taxon>
    </lineage>
</organism>
<evidence type="ECO:0000259" key="8">
    <source>
        <dbReference type="PROSITE" id="PS50928"/>
    </source>
</evidence>
<keyword evidence="2 7" id="KW-0813">Transport</keyword>
<evidence type="ECO:0000313" key="9">
    <source>
        <dbReference type="EMBL" id="RGI94235.1"/>
    </source>
</evidence>
<keyword evidence="3" id="KW-1003">Cell membrane</keyword>
<dbReference type="CDD" id="cd06261">
    <property type="entry name" value="TM_PBP2"/>
    <property type="match status" value="1"/>
</dbReference>
<keyword evidence="4 7" id="KW-0812">Transmembrane</keyword>
<dbReference type="PROSITE" id="PS50928">
    <property type="entry name" value="ABC_TM1"/>
    <property type="match status" value="1"/>
</dbReference>
<protein>
    <submittedName>
        <fullName evidence="9">Carbohydrate ABC transporter permease</fullName>
    </submittedName>
</protein>
<feature type="transmembrane region" description="Helical" evidence="7">
    <location>
        <begin position="272"/>
        <end position="295"/>
    </location>
</feature>
<dbReference type="PANTHER" id="PTHR43744:SF8">
    <property type="entry name" value="SN-GLYCEROL-3-PHOSPHATE TRANSPORT SYSTEM PERMEASE PROTEIN UGPE"/>
    <property type="match status" value="1"/>
</dbReference>
<dbReference type="InterPro" id="IPR035906">
    <property type="entry name" value="MetI-like_sf"/>
</dbReference>
<dbReference type="Proteomes" id="UP000263014">
    <property type="component" value="Unassembled WGS sequence"/>
</dbReference>
<evidence type="ECO:0000313" key="10">
    <source>
        <dbReference type="Proteomes" id="UP000263014"/>
    </source>
</evidence>
<evidence type="ECO:0000256" key="2">
    <source>
        <dbReference type="ARBA" id="ARBA00022448"/>
    </source>
</evidence>
<feature type="transmembrane region" description="Helical" evidence="7">
    <location>
        <begin position="220"/>
        <end position="241"/>
    </location>
</feature>
<dbReference type="EMBL" id="QSON01000040">
    <property type="protein sequence ID" value="RGI94235.1"/>
    <property type="molecule type" value="Genomic_DNA"/>
</dbReference>
<evidence type="ECO:0000256" key="1">
    <source>
        <dbReference type="ARBA" id="ARBA00004651"/>
    </source>
</evidence>
<evidence type="ECO:0000256" key="5">
    <source>
        <dbReference type="ARBA" id="ARBA00022989"/>
    </source>
</evidence>
<dbReference type="InterPro" id="IPR000515">
    <property type="entry name" value="MetI-like"/>
</dbReference>
<gene>
    <name evidence="9" type="ORF">DXD79_33460</name>
</gene>
<keyword evidence="6 7" id="KW-0472">Membrane</keyword>
<proteinExistence type="inferred from homology"/>
<evidence type="ECO:0000256" key="3">
    <source>
        <dbReference type="ARBA" id="ARBA00022475"/>
    </source>
</evidence>
<keyword evidence="5 7" id="KW-1133">Transmembrane helix</keyword>
<evidence type="ECO:0000256" key="4">
    <source>
        <dbReference type="ARBA" id="ARBA00022692"/>
    </source>
</evidence>
<comment type="caution">
    <text evidence="9">The sequence shown here is derived from an EMBL/GenBank/DDBJ whole genome shotgun (WGS) entry which is preliminary data.</text>
</comment>
<dbReference type="Pfam" id="PF00528">
    <property type="entry name" value="BPD_transp_1"/>
    <property type="match status" value="1"/>
</dbReference>
<comment type="similarity">
    <text evidence="7">Belongs to the binding-protein-dependent transport system permease family.</text>
</comment>
<dbReference type="PANTHER" id="PTHR43744">
    <property type="entry name" value="ABC TRANSPORTER PERMEASE PROTEIN MG189-RELATED-RELATED"/>
    <property type="match status" value="1"/>
</dbReference>
<feature type="transmembrane region" description="Helical" evidence="7">
    <location>
        <begin position="43"/>
        <end position="68"/>
    </location>
</feature>
<dbReference type="AlphaFoldDB" id="A0A374NW45"/>
<accession>A0A374NW45</accession>
<feature type="domain" description="ABC transmembrane type-1" evidence="8">
    <location>
        <begin position="103"/>
        <end position="296"/>
    </location>
</feature>
<feature type="transmembrane region" description="Helical" evidence="7">
    <location>
        <begin position="140"/>
        <end position="155"/>
    </location>
</feature>
<dbReference type="GO" id="GO:0055085">
    <property type="term" value="P:transmembrane transport"/>
    <property type="evidence" value="ECO:0007669"/>
    <property type="project" value="InterPro"/>
</dbReference>
<reference evidence="9 10" key="1">
    <citation type="submission" date="2018-08" db="EMBL/GenBank/DDBJ databases">
        <title>A genome reference for cultivated species of the human gut microbiota.</title>
        <authorList>
            <person name="Zou Y."/>
            <person name="Xue W."/>
            <person name="Luo G."/>
        </authorList>
    </citation>
    <scope>NUCLEOTIDE SEQUENCE [LARGE SCALE GENOMIC DNA]</scope>
    <source>
        <strain evidence="9 10">TM09-12</strain>
    </source>
</reference>
<sequence>MLTASRKPSSQVLLSPQFLRSRLHLRIRRRGCKYVTKKKKVRILTYFVLILGLILILFPLYITIVTAFKTNIQTAKSFFTPPLPATMENVWVILTSKEYWSAFKNTAYITVFVLLGNMIIMPAMSYAIARSMPSSRVYRWIYYFLLLGIFIPFQVKMMPLVKMMSYLHMLNPTGLIILCISSSTCESVFLLVGYMGAIPQEMEEAAYVDGASTFQTYTKIVFPLLKPMLATVLIKMALWTWNDFMLPLVTLNRSWKYWTLTLFQYNFKTEYMINYGLTFATILMSMLPILIFYAFMQKYIISGLTSGAVKS</sequence>
<dbReference type="GO" id="GO:0005886">
    <property type="term" value="C:plasma membrane"/>
    <property type="evidence" value="ECO:0007669"/>
    <property type="project" value="UniProtKB-SubCell"/>
</dbReference>
<feature type="transmembrane region" description="Helical" evidence="7">
    <location>
        <begin position="175"/>
        <end position="199"/>
    </location>
</feature>
<comment type="subcellular location">
    <subcellularLocation>
        <location evidence="1 7">Cell membrane</location>
        <topology evidence="1 7">Multi-pass membrane protein</topology>
    </subcellularLocation>
</comment>
<feature type="transmembrane region" description="Helical" evidence="7">
    <location>
        <begin position="107"/>
        <end position="128"/>
    </location>
</feature>
<dbReference type="SUPFAM" id="SSF161098">
    <property type="entry name" value="MetI-like"/>
    <property type="match status" value="1"/>
</dbReference>
<name>A0A374NW45_9FIRM</name>
<evidence type="ECO:0000256" key="7">
    <source>
        <dbReference type="RuleBase" id="RU363032"/>
    </source>
</evidence>